<organism evidence="2 3">
    <name type="scientific">Araneus ventricosus</name>
    <name type="common">Orbweaver spider</name>
    <name type="synonym">Epeira ventricosa</name>
    <dbReference type="NCBI Taxonomy" id="182803"/>
    <lineage>
        <taxon>Eukaryota</taxon>
        <taxon>Metazoa</taxon>
        <taxon>Ecdysozoa</taxon>
        <taxon>Arthropoda</taxon>
        <taxon>Chelicerata</taxon>
        <taxon>Arachnida</taxon>
        <taxon>Araneae</taxon>
        <taxon>Araneomorphae</taxon>
        <taxon>Entelegynae</taxon>
        <taxon>Araneoidea</taxon>
        <taxon>Araneidae</taxon>
        <taxon>Araneus</taxon>
    </lineage>
</organism>
<dbReference type="Pfam" id="PF20700">
    <property type="entry name" value="Mutator"/>
    <property type="match status" value="1"/>
</dbReference>
<dbReference type="InterPro" id="IPR049012">
    <property type="entry name" value="Mutator_transp_dom"/>
</dbReference>
<proteinExistence type="predicted"/>
<accession>A0A4Y2RPC7</accession>
<dbReference type="Proteomes" id="UP000499080">
    <property type="component" value="Unassembled WGS sequence"/>
</dbReference>
<sequence>MPRHKQFGKRKCQLNQFTDMNQKEISADKELLNASASKRKLNSSDLFSANHVDENDTRLSSEESTNIIVDLNVMKTILNTFSKCKRCNSTDCFDVLEEMNSRRGLATSLLFVCKSCGYSSSSMTSYISQNGYDINTRFVYGMRCIGKGKCAASTLCAVMNLPPPPAKFERLNSSLCRALSSACSKSMLKSVEGAVSRNDNSRDITVALDGTWQKRGHTSMNGVITATSLGTGKVIDFECLCKYCFTCKNKSNECKDFQKNYEGYSGGMESESAIRMCQRSVSMRNFRYAKYLGDGDWKGFLIISESKVYEEELVVEKLECNGHVQKRMGTRLRNLRNKLKSTKLSNGKKISGRGRLTNAQILLIQKYYGLAIIRNTSKSVDEMSKSIWAISTNYRQMPNPNMVCVVWDLTAGAGSTKV</sequence>
<name>A0A4Y2RPC7_ARAVE</name>
<feature type="domain" description="Mutator-like transposase" evidence="1">
    <location>
        <begin position="66"/>
        <end position="393"/>
    </location>
</feature>
<dbReference type="AlphaFoldDB" id="A0A4Y2RPC7"/>
<dbReference type="EMBL" id="BGPR01017913">
    <property type="protein sequence ID" value="GBN77682.1"/>
    <property type="molecule type" value="Genomic_DNA"/>
</dbReference>
<evidence type="ECO:0000259" key="1">
    <source>
        <dbReference type="Pfam" id="PF20700"/>
    </source>
</evidence>
<keyword evidence="3" id="KW-1185">Reference proteome</keyword>
<dbReference type="OrthoDB" id="6486455at2759"/>
<reference evidence="2 3" key="1">
    <citation type="journal article" date="2019" name="Sci. Rep.">
        <title>Orb-weaving spider Araneus ventricosus genome elucidates the spidroin gene catalogue.</title>
        <authorList>
            <person name="Kono N."/>
            <person name="Nakamura H."/>
            <person name="Ohtoshi R."/>
            <person name="Moran D.A.P."/>
            <person name="Shinohara A."/>
            <person name="Yoshida Y."/>
            <person name="Fujiwara M."/>
            <person name="Mori M."/>
            <person name="Tomita M."/>
            <person name="Arakawa K."/>
        </authorList>
    </citation>
    <scope>NUCLEOTIDE SEQUENCE [LARGE SCALE GENOMIC DNA]</scope>
</reference>
<protein>
    <recommendedName>
        <fullName evidence="1">Mutator-like transposase domain-containing protein</fullName>
    </recommendedName>
</protein>
<comment type="caution">
    <text evidence="2">The sequence shown here is derived from an EMBL/GenBank/DDBJ whole genome shotgun (WGS) entry which is preliminary data.</text>
</comment>
<gene>
    <name evidence="2" type="ORF">AVEN_271635_1</name>
</gene>
<evidence type="ECO:0000313" key="3">
    <source>
        <dbReference type="Proteomes" id="UP000499080"/>
    </source>
</evidence>
<evidence type="ECO:0000313" key="2">
    <source>
        <dbReference type="EMBL" id="GBN77682.1"/>
    </source>
</evidence>